<comment type="caution">
    <text evidence="2">The sequence shown here is derived from an EMBL/GenBank/DDBJ whole genome shotgun (WGS) entry which is preliminary data.</text>
</comment>
<name>A0A7J8ZBL9_9ROSI</name>
<sequence length="198" mass="22860">DNYLPIPGEAYGSPRAFWRLECVRDLDRKDVRAWSGEATGEYTVRSAYKWLIHNHYGISTDGNFYPYSNLYKRLWNIDLPSKIKITTWRTMNKFLPTYANLYYQRLMNSVNCPRCHNGVKIVEHDFASKIIDHVLGLLLETTQAVLTGAQMGFLNVEVEGDCFDAHALAIEVLKRNEAIYLVDDVPTYAFDVVEVDRQ</sequence>
<organism evidence="2 3">
    <name type="scientific">Gossypium laxum</name>
    <dbReference type="NCBI Taxonomy" id="34288"/>
    <lineage>
        <taxon>Eukaryota</taxon>
        <taxon>Viridiplantae</taxon>
        <taxon>Streptophyta</taxon>
        <taxon>Embryophyta</taxon>
        <taxon>Tracheophyta</taxon>
        <taxon>Spermatophyta</taxon>
        <taxon>Magnoliopsida</taxon>
        <taxon>eudicotyledons</taxon>
        <taxon>Gunneridae</taxon>
        <taxon>Pentapetalae</taxon>
        <taxon>rosids</taxon>
        <taxon>malvids</taxon>
        <taxon>Malvales</taxon>
        <taxon>Malvaceae</taxon>
        <taxon>Malvoideae</taxon>
        <taxon>Gossypium</taxon>
    </lineage>
</organism>
<evidence type="ECO:0000313" key="2">
    <source>
        <dbReference type="EMBL" id="MBA0709223.1"/>
    </source>
</evidence>
<evidence type="ECO:0000313" key="3">
    <source>
        <dbReference type="Proteomes" id="UP000593574"/>
    </source>
</evidence>
<accession>A0A7J8ZBL9</accession>
<keyword evidence="3" id="KW-1185">Reference proteome</keyword>
<proteinExistence type="predicted"/>
<evidence type="ECO:0000259" key="1">
    <source>
        <dbReference type="Pfam" id="PF13966"/>
    </source>
</evidence>
<dbReference type="Proteomes" id="UP000593574">
    <property type="component" value="Unassembled WGS sequence"/>
</dbReference>
<dbReference type="InterPro" id="IPR026960">
    <property type="entry name" value="RVT-Znf"/>
</dbReference>
<feature type="non-terminal residue" evidence="2">
    <location>
        <position position="198"/>
    </location>
</feature>
<protein>
    <recommendedName>
        <fullName evidence="1">Reverse transcriptase zinc-binding domain-containing protein</fullName>
    </recommendedName>
</protein>
<reference evidence="2 3" key="1">
    <citation type="journal article" date="2019" name="Genome Biol. Evol.">
        <title>Insights into the evolution of the New World diploid cottons (Gossypium, subgenus Houzingenia) based on genome sequencing.</title>
        <authorList>
            <person name="Grover C.E."/>
            <person name="Arick M.A. 2nd"/>
            <person name="Thrash A."/>
            <person name="Conover J.L."/>
            <person name="Sanders W.S."/>
            <person name="Peterson D.G."/>
            <person name="Frelichowski J.E."/>
            <person name="Scheffler J.A."/>
            <person name="Scheffler B.E."/>
            <person name="Wendel J.F."/>
        </authorList>
    </citation>
    <scope>NUCLEOTIDE SEQUENCE [LARGE SCALE GENOMIC DNA]</scope>
    <source>
        <strain evidence="2">4</strain>
        <tissue evidence="2">Leaf</tissue>
    </source>
</reference>
<dbReference type="EMBL" id="JABEZV010000004">
    <property type="protein sequence ID" value="MBA0709223.1"/>
    <property type="molecule type" value="Genomic_DNA"/>
</dbReference>
<dbReference type="AlphaFoldDB" id="A0A7J8ZBL9"/>
<feature type="domain" description="Reverse transcriptase zinc-binding" evidence="1">
    <location>
        <begin position="42"/>
        <end position="126"/>
    </location>
</feature>
<dbReference type="Pfam" id="PF13966">
    <property type="entry name" value="zf-RVT"/>
    <property type="match status" value="1"/>
</dbReference>
<gene>
    <name evidence="2" type="ORF">Golax_024270</name>
</gene>